<dbReference type="SUPFAM" id="SSF82689">
    <property type="entry name" value="Mechanosensitive channel protein MscS (YggB), C-terminal domain"/>
    <property type="match status" value="1"/>
</dbReference>
<comment type="similarity">
    <text evidence="2">Belongs to the MscS (TC 1.A.23) family.</text>
</comment>
<dbReference type="GO" id="GO:0005886">
    <property type="term" value="C:plasma membrane"/>
    <property type="evidence" value="ECO:0007669"/>
    <property type="project" value="UniProtKB-SubCell"/>
</dbReference>
<reference evidence="9 10" key="1">
    <citation type="submission" date="2016-09" db="EMBL/GenBank/DDBJ databases">
        <title>Genome-resolved meta-omics ties microbial dynamics to process performance in biotechnology for thiocyanate degradation.</title>
        <authorList>
            <person name="Kantor R.S."/>
            <person name="Huddy R.J."/>
            <person name="Iyer R."/>
            <person name="Thomas B.C."/>
            <person name="Brown C.T."/>
            <person name="Anantharaman K."/>
            <person name="Tringe S."/>
            <person name="Hettich R.L."/>
            <person name="Harrison S.T."/>
            <person name="Banfield J.F."/>
        </authorList>
    </citation>
    <scope>NUCLEOTIDE SEQUENCE [LARGE SCALE GENOMIC DNA]</scope>
    <source>
        <strain evidence="9">59-99</strain>
    </source>
</reference>
<dbReference type="InterPro" id="IPR045275">
    <property type="entry name" value="MscS_archaea/bacteria_type"/>
</dbReference>
<feature type="domain" description="Mechanosensitive ion channel MscS" evidence="8">
    <location>
        <begin position="104"/>
        <end position="169"/>
    </location>
</feature>
<dbReference type="SUPFAM" id="SSF50182">
    <property type="entry name" value="Sm-like ribonucleoproteins"/>
    <property type="match status" value="1"/>
</dbReference>
<evidence type="ECO:0000313" key="10">
    <source>
        <dbReference type="Proteomes" id="UP000184233"/>
    </source>
</evidence>
<dbReference type="InterPro" id="IPR011014">
    <property type="entry name" value="MscS_channel_TM-2"/>
</dbReference>
<organism evidence="9 10">
    <name type="scientific">Candidatus Kapaibacterium thiocyanatum</name>
    <dbReference type="NCBI Taxonomy" id="1895771"/>
    <lineage>
        <taxon>Bacteria</taxon>
        <taxon>Pseudomonadati</taxon>
        <taxon>Candidatus Kapaibacteriota</taxon>
        <taxon>Candidatus Kapaibacteriia</taxon>
        <taxon>Candidatus Kapaibacteriales</taxon>
        <taxon>Candidatus Kapaibacteriaceae</taxon>
        <taxon>Candidatus Kapaibacterium</taxon>
    </lineage>
</organism>
<keyword evidence="3" id="KW-1003">Cell membrane</keyword>
<dbReference type="InterPro" id="IPR010920">
    <property type="entry name" value="LSM_dom_sf"/>
</dbReference>
<dbReference type="SUPFAM" id="SSF82861">
    <property type="entry name" value="Mechanosensitive channel protein MscS (YggB), transmembrane region"/>
    <property type="match status" value="1"/>
</dbReference>
<evidence type="ECO:0000256" key="2">
    <source>
        <dbReference type="ARBA" id="ARBA00008017"/>
    </source>
</evidence>
<dbReference type="InterPro" id="IPR023408">
    <property type="entry name" value="MscS_beta-dom_sf"/>
</dbReference>
<evidence type="ECO:0000256" key="3">
    <source>
        <dbReference type="ARBA" id="ARBA00022475"/>
    </source>
</evidence>
<evidence type="ECO:0000256" key="4">
    <source>
        <dbReference type="ARBA" id="ARBA00022692"/>
    </source>
</evidence>
<evidence type="ECO:0000313" key="9">
    <source>
        <dbReference type="EMBL" id="OJX58766.1"/>
    </source>
</evidence>
<feature type="transmembrane region" description="Helical" evidence="7">
    <location>
        <begin position="59"/>
        <end position="81"/>
    </location>
</feature>
<comment type="caution">
    <text evidence="9">The sequence shown here is derived from an EMBL/GenBank/DDBJ whole genome shotgun (WGS) entry which is preliminary data.</text>
</comment>
<dbReference type="InterPro" id="IPR011066">
    <property type="entry name" value="MscS_channel_C_sf"/>
</dbReference>
<gene>
    <name evidence="9" type="ORF">BGO89_05345</name>
</gene>
<dbReference type="Pfam" id="PF05552">
    <property type="entry name" value="MS_channel_1st_1"/>
    <property type="match status" value="1"/>
</dbReference>
<protein>
    <submittedName>
        <fullName evidence="9">Mechanosensitive ion channel protein MscS</fullName>
    </submittedName>
</protein>
<evidence type="ECO:0000256" key="6">
    <source>
        <dbReference type="ARBA" id="ARBA00023136"/>
    </source>
</evidence>
<keyword evidence="6 7" id="KW-0472">Membrane</keyword>
<feature type="transmembrane region" description="Helical" evidence="7">
    <location>
        <begin position="17"/>
        <end position="39"/>
    </location>
</feature>
<dbReference type="PANTHER" id="PTHR30221">
    <property type="entry name" value="SMALL-CONDUCTANCE MECHANOSENSITIVE CHANNEL"/>
    <property type="match status" value="1"/>
</dbReference>
<feature type="transmembrane region" description="Helical" evidence="7">
    <location>
        <begin position="87"/>
        <end position="117"/>
    </location>
</feature>
<accession>A0A1M3L1E8</accession>
<dbReference type="GO" id="GO:0008381">
    <property type="term" value="F:mechanosensitive monoatomic ion channel activity"/>
    <property type="evidence" value="ECO:0007669"/>
    <property type="project" value="InterPro"/>
</dbReference>
<proteinExistence type="inferred from homology"/>
<comment type="subcellular location">
    <subcellularLocation>
        <location evidence="1">Cell membrane</location>
        <topology evidence="1">Multi-pass membrane protein</topology>
    </subcellularLocation>
</comment>
<evidence type="ECO:0000256" key="5">
    <source>
        <dbReference type="ARBA" id="ARBA00022989"/>
    </source>
</evidence>
<name>A0A1M3L1E8_9BACT</name>
<evidence type="ECO:0000256" key="1">
    <source>
        <dbReference type="ARBA" id="ARBA00004651"/>
    </source>
</evidence>
<sequence length="268" mass="28689">MDFVKIWEQVQPIIIQYSLRVIGAIVVWVVGRWVISLIVRLLRRALMAREVDPTLQKYLGSIVSVGLNVLLAIAILAQFGIETTSFAALIAAAGLAIGTAWGGLLANFAAGAFLLVLRPFRVGDVIGAAGTVGVVEEIGLFATTLMTPDGIRTFIGNNKLFGDNIQNYTDTPYRRMERTMQLANGVDVDDAIERLGKAVAAIPGVLAQPAPLIGVSDYTLSGPVLSIRPYCKPADALAVQASINEVVRRVSKEAGYPAPEVAYVVRQA</sequence>
<dbReference type="Gene3D" id="1.10.287.1260">
    <property type="match status" value="1"/>
</dbReference>
<dbReference type="Gene3D" id="2.30.30.60">
    <property type="match status" value="1"/>
</dbReference>
<evidence type="ECO:0000259" key="8">
    <source>
        <dbReference type="Pfam" id="PF00924"/>
    </source>
</evidence>
<evidence type="ECO:0000256" key="7">
    <source>
        <dbReference type="SAM" id="Phobius"/>
    </source>
</evidence>
<dbReference type="Proteomes" id="UP000184233">
    <property type="component" value="Unassembled WGS sequence"/>
</dbReference>
<dbReference type="Pfam" id="PF00924">
    <property type="entry name" value="MS_channel_2nd"/>
    <property type="match status" value="1"/>
</dbReference>
<keyword evidence="5 7" id="KW-1133">Transmembrane helix</keyword>
<dbReference type="PANTHER" id="PTHR30221:SF3">
    <property type="entry name" value="SMALL-CONDUCTANCE MECHANOSENSITIVE CHANNEL"/>
    <property type="match status" value="1"/>
</dbReference>
<dbReference type="InterPro" id="IPR006685">
    <property type="entry name" value="MscS_channel_2nd"/>
</dbReference>
<dbReference type="AlphaFoldDB" id="A0A1M3L1E8"/>
<dbReference type="STRING" id="1895771.BGO89_05345"/>
<dbReference type="EMBL" id="MKVH01000015">
    <property type="protein sequence ID" value="OJX58766.1"/>
    <property type="molecule type" value="Genomic_DNA"/>
</dbReference>
<dbReference type="Gene3D" id="3.30.70.100">
    <property type="match status" value="1"/>
</dbReference>
<keyword evidence="4 7" id="KW-0812">Transmembrane</keyword>
<dbReference type="InterPro" id="IPR008910">
    <property type="entry name" value="MSC_TM_helix"/>
</dbReference>